<reference evidence="2" key="1">
    <citation type="journal article" date="2017" name="Nat. Ecol. Evol.">
        <title>Genome expansion and lineage-specific genetic innovations in the forest pathogenic fungi Armillaria.</title>
        <authorList>
            <person name="Sipos G."/>
            <person name="Prasanna A.N."/>
            <person name="Walter M.C."/>
            <person name="O'Connor E."/>
            <person name="Balint B."/>
            <person name="Krizsan K."/>
            <person name="Kiss B."/>
            <person name="Hess J."/>
            <person name="Varga T."/>
            <person name="Slot J."/>
            <person name="Riley R."/>
            <person name="Boka B."/>
            <person name="Rigling D."/>
            <person name="Barry K."/>
            <person name="Lee J."/>
            <person name="Mihaltcheva S."/>
            <person name="LaButti K."/>
            <person name="Lipzen A."/>
            <person name="Waldron R."/>
            <person name="Moloney N.M."/>
            <person name="Sperisen C."/>
            <person name="Kredics L."/>
            <person name="Vagvoelgyi C."/>
            <person name="Patrignani A."/>
            <person name="Fitzpatrick D."/>
            <person name="Nagy I."/>
            <person name="Doyle S."/>
            <person name="Anderson J.B."/>
            <person name="Grigoriev I.V."/>
            <person name="Gueldener U."/>
            <person name="Muensterkoetter M."/>
            <person name="Nagy L.G."/>
        </authorList>
    </citation>
    <scope>NUCLEOTIDE SEQUENCE [LARGE SCALE GENOMIC DNA]</scope>
    <source>
        <strain evidence="2">C18/9</strain>
    </source>
</reference>
<protein>
    <submittedName>
        <fullName evidence="1">Uncharacterized protein</fullName>
    </submittedName>
</protein>
<dbReference type="AlphaFoldDB" id="A0A284R9C9"/>
<evidence type="ECO:0000313" key="2">
    <source>
        <dbReference type="Proteomes" id="UP000219338"/>
    </source>
</evidence>
<organism evidence="1 2">
    <name type="scientific">Armillaria ostoyae</name>
    <name type="common">Armillaria root rot fungus</name>
    <dbReference type="NCBI Taxonomy" id="47428"/>
    <lineage>
        <taxon>Eukaryota</taxon>
        <taxon>Fungi</taxon>
        <taxon>Dikarya</taxon>
        <taxon>Basidiomycota</taxon>
        <taxon>Agaricomycotina</taxon>
        <taxon>Agaricomycetes</taxon>
        <taxon>Agaricomycetidae</taxon>
        <taxon>Agaricales</taxon>
        <taxon>Marasmiineae</taxon>
        <taxon>Physalacriaceae</taxon>
        <taxon>Armillaria</taxon>
    </lineage>
</organism>
<name>A0A284R9C9_ARMOS</name>
<dbReference type="Proteomes" id="UP000219338">
    <property type="component" value="Unassembled WGS sequence"/>
</dbReference>
<keyword evidence="2" id="KW-1185">Reference proteome</keyword>
<dbReference type="EMBL" id="FUEG01000006">
    <property type="protein sequence ID" value="SJL05327.1"/>
    <property type="molecule type" value="Genomic_DNA"/>
</dbReference>
<gene>
    <name evidence="1" type="ORF">ARMOST_08694</name>
</gene>
<proteinExistence type="predicted"/>
<sequence length="94" mass="10152">MSASIGSPPFTHKPYKGPTPMSSHTVFALPSCDARAYISAHSYTLIGVIVAHCTAVQELDDEVNVDNGVWWDMGPGFAVLDSWLPFGCERSPRG</sequence>
<accession>A0A284R9C9</accession>
<evidence type="ECO:0000313" key="1">
    <source>
        <dbReference type="EMBL" id="SJL05327.1"/>
    </source>
</evidence>